<dbReference type="PIRSF" id="PIRSF001357">
    <property type="entry name" value="DeoC"/>
    <property type="match status" value="1"/>
</dbReference>
<dbReference type="HAMAP" id="MF_00114">
    <property type="entry name" value="DeoC_type1"/>
    <property type="match status" value="1"/>
</dbReference>
<feature type="active site" description="Schiff-base intermediate with acetaldehyde" evidence="6">
    <location>
        <position position="180"/>
    </location>
</feature>
<dbReference type="EMBL" id="BOMF01000116">
    <property type="protein sequence ID" value="GID49079.1"/>
    <property type="molecule type" value="Genomic_DNA"/>
</dbReference>
<comment type="caution">
    <text evidence="7">The sequence shown here is derived from an EMBL/GenBank/DDBJ whole genome shotgun (WGS) entry which is preliminary data.</text>
</comment>
<proteinExistence type="inferred from homology"/>
<comment type="catalytic activity">
    <reaction evidence="5 6">
        <text>2-deoxy-D-ribose 5-phosphate = D-glyceraldehyde 3-phosphate + acetaldehyde</text>
        <dbReference type="Rhea" id="RHEA:12821"/>
        <dbReference type="ChEBI" id="CHEBI:15343"/>
        <dbReference type="ChEBI" id="CHEBI:59776"/>
        <dbReference type="ChEBI" id="CHEBI:62877"/>
        <dbReference type="EC" id="4.1.2.4"/>
    </reaction>
</comment>
<dbReference type="CDD" id="cd00959">
    <property type="entry name" value="DeoC"/>
    <property type="match status" value="1"/>
</dbReference>
<accession>A0ABQ3WSC0</accession>
<feature type="active site" description="Proton donor/acceptor" evidence="6">
    <location>
        <position position="118"/>
    </location>
</feature>
<feature type="active site" description="Proton donor/acceptor" evidence="6">
    <location>
        <position position="209"/>
    </location>
</feature>
<evidence type="ECO:0000256" key="6">
    <source>
        <dbReference type="HAMAP-Rule" id="MF_00114"/>
    </source>
</evidence>
<keyword evidence="4 6" id="KW-0704">Schiff base</keyword>
<dbReference type="PANTHER" id="PTHR10889:SF1">
    <property type="entry name" value="DEOXYRIBOSE-PHOSPHATE ALDOLASE"/>
    <property type="match status" value="1"/>
</dbReference>
<evidence type="ECO:0000256" key="5">
    <source>
        <dbReference type="ARBA" id="ARBA00048791"/>
    </source>
</evidence>
<dbReference type="EC" id="4.1.2.4" evidence="6"/>
<keyword evidence="3 6" id="KW-0456">Lyase</keyword>
<evidence type="ECO:0000256" key="2">
    <source>
        <dbReference type="ARBA" id="ARBA00022490"/>
    </source>
</evidence>
<comment type="pathway">
    <text evidence="6">Carbohydrate degradation; 2-deoxy-D-ribose 1-phosphate degradation; D-glyceraldehyde 3-phosphate and acetaldehyde from 2-deoxy-alpha-D-ribose 1-phosphate: step 2/2.</text>
</comment>
<dbReference type="PANTHER" id="PTHR10889">
    <property type="entry name" value="DEOXYRIBOSE-PHOSPHATE ALDOLASE"/>
    <property type="match status" value="1"/>
</dbReference>
<dbReference type="NCBIfam" id="TIGR00126">
    <property type="entry name" value="deoC"/>
    <property type="match status" value="1"/>
</dbReference>
<keyword evidence="2 6" id="KW-0963">Cytoplasm</keyword>
<evidence type="ECO:0000256" key="3">
    <source>
        <dbReference type="ARBA" id="ARBA00023239"/>
    </source>
</evidence>
<protein>
    <recommendedName>
        <fullName evidence="6">Deoxyribose-phosphate aldolase</fullName>
        <shortName evidence="6">DERA</shortName>
        <ecNumber evidence="6">4.1.2.4</ecNumber>
    </recommendedName>
    <alternativeName>
        <fullName evidence="6">2-deoxy-D-ribose 5-phosphate aldolase</fullName>
    </alternativeName>
    <alternativeName>
        <fullName evidence="6">Phosphodeoxyriboaldolase</fullName>
        <shortName evidence="6">Deoxyriboaldolase</shortName>
    </alternativeName>
</protein>
<reference evidence="7" key="1">
    <citation type="submission" date="2021-01" db="EMBL/GenBank/DDBJ databases">
        <title>Whole genome shotgun sequence of Actinoplanes capillaceus NBRC 16408.</title>
        <authorList>
            <person name="Komaki H."/>
            <person name="Tamura T."/>
        </authorList>
    </citation>
    <scope>NUCLEOTIDE SEQUENCE [LARGE SCALE GENOMIC DNA]</scope>
    <source>
        <strain evidence="7">NBRC 16408</strain>
    </source>
</reference>
<comment type="subcellular location">
    <subcellularLocation>
        <location evidence="6">Cytoplasm</location>
    </subcellularLocation>
</comment>
<dbReference type="Pfam" id="PF01791">
    <property type="entry name" value="DeoC"/>
    <property type="match status" value="1"/>
</dbReference>
<evidence type="ECO:0000256" key="1">
    <source>
        <dbReference type="ARBA" id="ARBA00010936"/>
    </source>
</evidence>
<dbReference type="InterPro" id="IPR002915">
    <property type="entry name" value="DeoC/FbaB/LacD_aldolase"/>
</dbReference>
<sequence length="255" mass="26877">MPITLPMRRTCLDSYLSRQLLFGAMNFTVPQIAKMIDHSILRPEFTLEDLREGCAVAKKYDVASVCVRPCDVTVAVDLLRGTNVAVGTVVGFPHGDTPTGIKIAETELAVHQGASEIDMVLNIGWLRSGDIAAVEHEIGLVVKAAGAAHVKVILETAYLTDEEKLAACWAAERAGAAFVKTSTGFAPQGATIDDLALMRSAVSAKVQVKASGGVRTLDAMIAMAGVGVTRFGTSATAEILQDLARRQISVAGGRA</sequence>
<dbReference type="InterPro" id="IPR011343">
    <property type="entry name" value="DeoC"/>
</dbReference>
<comment type="function">
    <text evidence="6">Catalyzes a reversible aldol reaction between acetaldehyde and D-glyceraldehyde 3-phosphate to generate 2-deoxy-D-ribose 5-phosphate.</text>
</comment>
<dbReference type="InterPro" id="IPR028581">
    <property type="entry name" value="DeoC_typeI"/>
</dbReference>
<dbReference type="Gene3D" id="3.20.20.70">
    <property type="entry name" value="Aldolase class I"/>
    <property type="match status" value="1"/>
</dbReference>
<dbReference type="SMART" id="SM01133">
    <property type="entry name" value="DeoC"/>
    <property type="match status" value="1"/>
</dbReference>
<dbReference type="SUPFAM" id="SSF51569">
    <property type="entry name" value="Aldolase"/>
    <property type="match status" value="1"/>
</dbReference>
<evidence type="ECO:0000313" key="7">
    <source>
        <dbReference type="EMBL" id="GID49079.1"/>
    </source>
</evidence>
<comment type="similarity">
    <text evidence="1 6">Belongs to the DeoC/FbaB aldolase family. DeoC type 1 subfamily.</text>
</comment>
<dbReference type="InterPro" id="IPR013785">
    <property type="entry name" value="Aldolase_TIM"/>
</dbReference>
<organism evidence="7">
    <name type="scientific">Actinoplanes campanulatus</name>
    <dbReference type="NCBI Taxonomy" id="113559"/>
    <lineage>
        <taxon>Bacteria</taxon>
        <taxon>Bacillati</taxon>
        <taxon>Actinomycetota</taxon>
        <taxon>Actinomycetes</taxon>
        <taxon>Micromonosporales</taxon>
        <taxon>Micromonosporaceae</taxon>
        <taxon>Actinoplanes</taxon>
    </lineage>
</organism>
<gene>
    <name evidence="6 7" type="primary">deoC</name>
    <name evidence="7" type="ORF">Aca07nite_63540</name>
</gene>
<name>A0ABQ3WSC0_9ACTN</name>
<evidence type="ECO:0000256" key="4">
    <source>
        <dbReference type="ARBA" id="ARBA00023270"/>
    </source>
</evidence>